<evidence type="ECO:0000313" key="8">
    <source>
        <dbReference type="Proteomes" id="UP000614272"/>
    </source>
</evidence>
<evidence type="ECO:0000256" key="2">
    <source>
        <dbReference type="ARBA" id="ARBA00005336"/>
    </source>
</evidence>
<dbReference type="InterPro" id="IPR036962">
    <property type="entry name" value="Glyco_hydro_3_N_sf"/>
</dbReference>
<feature type="domain" description="Glycoside hydrolase family 3 N-terminal" evidence="6">
    <location>
        <begin position="78"/>
        <end position="403"/>
    </location>
</feature>
<keyword evidence="8" id="KW-1185">Reference proteome</keyword>
<organism evidence="7 8">
    <name type="scientific">Lacimicrobium alkaliphilum</name>
    <dbReference type="NCBI Taxonomy" id="1526571"/>
    <lineage>
        <taxon>Bacteria</taxon>
        <taxon>Pseudomonadati</taxon>
        <taxon>Pseudomonadota</taxon>
        <taxon>Gammaproteobacteria</taxon>
        <taxon>Alteromonadales</taxon>
        <taxon>Alteromonadaceae</taxon>
        <taxon>Lacimicrobium</taxon>
    </lineage>
</organism>
<dbReference type="InterPro" id="IPR017853">
    <property type="entry name" value="GH"/>
</dbReference>
<dbReference type="Pfam" id="PF00933">
    <property type="entry name" value="Glyco_hydro_3"/>
    <property type="match status" value="1"/>
</dbReference>
<protein>
    <recommendedName>
        <fullName evidence="3">beta-N-acetylhexosaminidase</fullName>
        <ecNumber evidence="3">3.2.1.52</ecNumber>
    </recommendedName>
</protein>
<comment type="catalytic activity">
    <reaction evidence="1">
        <text>Hydrolysis of terminal non-reducing N-acetyl-D-hexosamine residues in N-acetyl-beta-D-hexosaminides.</text>
        <dbReference type="EC" id="3.2.1.52"/>
    </reaction>
</comment>
<dbReference type="SUPFAM" id="SSF51445">
    <property type="entry name" value="(Trans)glycosidases"/>
    <property type="match status" value="1"/>
</dbReference>
<dbReference type="EC" id="3.2.1.52" evidence="3"/>
<dbReference type="Proteomes" id="UP000614272">
    <property type="component" value="Unassembled WGS sequence"/>
</dbReference>
<keyword evidence="4" id="KW-0378">Hydrolase</keyword>
<name>A0ABQ1R006_9ALTE</name>
<accession>A0ABQ1R006</accession>
<evidence type="ECO:0000256" key="5">
    <source>
        <dbReference type="ARBA" id="ARBA00023295"/>
    </source>
</evidence>
<evidence type="ECO:0000259" key="6">
    <source>
        <dbReference type="Pfam" id="PF00933"/>
    </source>
</evidence>
<dbReference type="PANTHER" id="PTHR30480">
    <property type="entry name" value="BETA-HEXOSAMINIDASE-RELATED"/>
    <property type="match status" value="1"/>
</dbReference>
<evidence type="ECO:0000256" key="1">
    <source>
        <dbReference type="ARBA" id="ARBA00001231"/>
    </source>
</evidence>
<keyword evidence="5" id="KW-0326">Glycosidase</keyword>
<reference evidence="8" key="1">
    <citation type="journal article" date="2019" name="Int. J. Syst. Evol. Microbiol.">
        <title>The Global Catalogue of Microorganisms (GCM) 10K type strain sequencing project: providing services to taxonomists for standard genome sequencing and annotation.</title>
        <authorList>
            <consortium name="The Broad Institute Genomics Platform"/>
            <consortium name="The Broad Institute Genome Sequencing Center for Infectious Disease"/>
            <person name="Wu L."/>
            <person name="Ma J."/>
        </authorList>
    </citation>
    <scope>NUCLEOTIDE SEQUENCE [LARGE SCALE GENOMIC DNA]</scope>
    <source>
        <strain evidence="8">CGMCC 1.12923</strain>
    </source>
</reference>
<comment type="similarity">
    <text evidence="2">Belongs to the glycosyl hydrolase 3 family.</text>
</comment>
<dbReference type="Gene3D" id="3.20.20.300">
    <property type="entry name" value="Glycoside hydrolase, family 3, N-terminal domain"/>
    <property type="match status" value="1"/>
</dbReference>
<dbReference type="InterPro" id="IPR019800">
    <property type="entry name" value="Glyco_hydro_3_AS"/>
</dbReference>
<dbReference type="InterPro" id="IPR036881">
    <property type="entry name" value="Glyco_hydro_3_C_sf"/>
</dbReference>
<gene>
    <name evidence="7" type="ORF">GCM10011357_04170</name>
</gene>
<dbReference type="PANTHER" id="PTHR30480:SF13">
    <property type="entry name" value="BETA-HEXOSAMINIDASE"/>
    <property type="match status" value="1"/>
</dbReference>
<dbReference type="InterPro" id="IPR050226">
    <property type="entry name" value="NagZ_Beta-hexosaminidase"/>
</dbReference>
<comment type="caution">
    <text evidence="7">The sequence shown here is derived from an EMBL/GenBank/DDBJ whole genome shotgun (WGS) entry which is preliminary data.</text>
</comment>
<sequence>MLKNRWEKKNISLLAMGLVLMTACTEAGKTNSETNAQTDESTLRRAIAQKIVIDLRYFCEQEPVDPPCKKPMTTLPPQLAELVSSTGIGGVILFADNLTDTQQMIRLNHDLQQAALQGKSGKPLLLTVDQEGGRVVRVPRHLGTSFSGSMAIGATFPEHGPAFAQKTGEVLGRELAALGFNVNHAPTVDVNVNPQNPVINVRSFGERPQQVAELGLAQLKAMQQQGVIGTLKHFPGHGDTATDSHTGLPRVEHDRKTIEDVDLLPFRYAIEQGAVDMIMTAHIQYPQLDSSDIENASGEKMLRPATLSRAILTDLLRRDMGFEGVIITDAMDMDGIAAFFEPTQAVIETFHAGTDLVLMPVRLHTPGELKRLPQLIDDVLHAVQQGKLNKAEILASAERVSSLKQKYVSKELLSVQEQIAKAKGTLRHPEHLATEQALSDAALTQVGKSTITLPLQAQKLHLLMPDRSKCLAMQQALGRHLPALGVSCSSMQTYLPERDNQLMQDADILLVSSITPAQSAVERGGMEDMQLVQAEAIAHQDQQALIPQQIAKARASGKKVIFVSLRAPYEISELATGADLVLATYGYNTHVVPGTEANPQVHGPAFESLARFLAGKISATGQLPVSLSGTTD</sequence>
<dbReference type="RefSeq" id="WP_099034612.1">
    <property type="nucleotide sequence ID" value="NZ_BMGJ01000001.1"/>
</dbReference>
<dbReference type="Gene3D" id="3.40.50.1700">
    <property type="entry name" value="Glycoside hydrolase family 3 C-terminal domain"/>
    <property type="match status" value="1"/>
</dbReference>
<evidence type="ECO:0000256" key="3">
    <source>
        <dbReference type="ARBA" id="ARBA00012663"/>
    </source>
</evidence>
<dbReference type="EMBL" id="BMGJ01000001">
    <property type="protein sequence ID" value="GGD51429.1"/>
    <property type="molecule type" value="Genomic_DNA"/>
</dbReference>
<evidence type="ECO:0000313" key="7">
    <source>
        <dbReference type="EMBL" id="GGD51429.1"/>
    </source>
</evidence>
<evidence type="ECO:0000256" key="4">
    <source>
        <dbReference type="ARBA" id="ARBA00022801"/>
    </source>
</evidence>
<dbReference type="PROSITE" id="PS00775">
    <property type="entry name" value="GLYCOSYL_HYDROL_F3"/>
    <property type="match status" value="1"/>
</dbReference>
<proteinExistence type="inferred from homology"/>
<dbReference type="PROSITE" id="PS51257">
    <property type="entry name" value="PROKAR_LIPOPROTEIN"/>
    <property type="match status" value="1"/>
</dbReference>
<dbReference type="InterPro" id="IPR001764">
    <property type="entry name" value="Glyco_hydro_3_N"/>
</dbReference>